<keyword evidence="20" id="KW-1185">Reference proteome</keyword>
<dbReference type="GO" id="GO:1990246">
    <property type="term" value="C:uniplex complex"/>
    <property type="evidence" value="ECO:0007669"/>
    <property type="project" value="TreeGrafter"/>
</dbReference>
<keyword evidence="10" id="KW-0406">Ion transport</keyword>
<keyword evidence="13" id="KW-0407">Ion channel</keyword>
<keyword evidence="8" id="KW-0106">Calcium</keyword>
<evidence type="ECO:0000256" key="4">
    <source>
        <dbReference type="ARBA" id="ARBA00022568"/>
    </source>
</evidence>
<evidence type="ECO:0000256" key="13">
    <source>
        <dbReference type="ARBA" id="ARBA00023303"/>
    </source>
</evidence>
<dbReference type="InterPro" id="IPR039055">
    <property type="entry name" value="MCU_fam"/>
</dbReference>
<evidence type="ECO:0000256" key="17">
    <source>
        <dbReference type="SAM" id="Phobius"/>
    </source>
</evidence>
<dbReference type="PANTHER" id="PTHR13462:SF10">
    <property type="entry name" value="CALCIUM UNIPORTER PROTEIN, MITOCHONDRIAL"/>
    <property type="match status" value="1"/>
</dbReference>
<accession>A0A835ZDG9</accession>
<keyword evidence="5" id="KW-0107">Calcium channel</keyword>
<evidence type="ECO:0000256" key="2">
    <source>
        <dbReference type="ARBA" id="ARBA00005653"/>
    </source>
</evidence>
<keyword evidence="9 17" id="KW-1133">Transmembrane helix</keyword>
<dbReference type="InterPro" id="IPR006769">
    <property type="entry name" value="MCU_C"/>
</dbReference>
<sequence length="584" mass="65502">MACMHTLRAMRLSSSAFRSAARTFSAATASNVTIKRVVAQGAMTMSLPLPGKPGLTAVSTPLHHTVRDLLDNLKEIDPSLPKAEITNGDGQRIAASTALAALLDTDLYVDVGAARVRVKGRRAGDDGESSVIDEAKYDALVQHVLTYGRPTMCVDAYKAFCRQDRCHTTTMLPTARAHCARALLRCAMGSCQRLLTCPRMRRRHRCRRPHRCRHCLHRLRRRRCRRRRRPLTCPLMRRRRRRRRRCRRARAQLGADKHMSERWLEVLAADGLAAVIRGAKGATLLLSPGGDVNFKRNIADVLRRDDELLQGKIYALEEQLKEAEEKEKAMADLRETIWQPDRSKRRRRVRALDAWPLGSGVERTRARSAFRPLRWCRAAPLLPASRALIARVRAGCRRPRRTLIKQRCALAAAPQDRTAGPIPDPRSQPHSAQLQSTRHATPPVTAPLGLTCAISVPLPPPPPQLARARRGARIKSAGVLGFLTLQFSGLFYLVYEVYSWDIMEPASYFLMLSYSVGSALYFSFKKREATFDNLLQLAIAKHQRQLEPEHGYSVAAHDAAALHVARIRRARDVLCARAGGKPLF</sequence>
<dbReference type="Pfam" id="PF04678">
    <property type="entry name" value="MCU"/>
    <property type="match status" value="1"/>
</dbReference>
<comment type="similarity">
    <text evidence="2">Belongs to the MCU (TC 1.A.77) family.</text>
</comment>
<dbReference type="OrthoDB" id="278338at2759"/>
<name>A0A835ZDG9_9STRA</name>
<evidence type="ECO:0000256" key="8">
    <source>
        <dbReference type="ARBA" id="ARBA00022837"/>
    </source>
</evidence>
<evidence type="ECO:0000259" key="18">
    <source>
        <dbReference type="Pfam" id="PF04678"/>
    </source>
</evidence>
<keyword evidence="4" id="KW-0109">Calcium transport</keyword>
<dbReference type="PANTHER" id="PTHR13462">
    <property type="entry name" value="CALCIUM UNIPORTER PROTEIN, MITOCHONDRIAL"/>
    <property type="match status" value="1"/>
</dbReference>
<comment type="catalytic activity">
    <reaction evidence="14">
        <text>Ca(2+)(in) = Ca(2+)(out)</text>
        <dbReference type="Rhea" id="RHEA:29671"/>
        <dbReference type="ChEBI" id="CHEBI:29108"/>
    </reaction>
</comment>
<organism evidence="19 20">
    <name type="scientific">Tribonema minus</name>
    <dbReference type="NCBI Taxonomy" id="303371"/>
    <lineage>
        <taxon>Eukaryota</taxon>
        <taxon>Sar</taxon>
        <taxon>Stramenopiles</taxon>
        <taxon>Ochrophyta</taxon>
        <taxon>PX clade</taxon>
        <taxon>Xanthophyceae</taxon>
        <taxon>Tribonematales</taxon>
        <taxon>Tribonemataceae</taxon>
        <taxon>Tribonema</taxon>
    </lineage>
</organism>
<feature type="compositionally biased region" description="Polar residues" evidence="16">
    <location>
        <begin position="428"/>
        <end position="439"/>
    </location>
</feature>
<comment type="caution">
    <text evidence="19">The sequence shown here is derived from an EMBL/GenBank/DDBJ whole genome shotgun (WGS) entry which is preliminary data.</text>
</comment>
<evidence type="ECO:0000256" key="10">
    <source>
        <dbReference type="ARBA" id="ARBA00023065"/>
    </source>
</evidence>
<dbReference type="GO" id="GO:0036444">
    <property type="term" value="P:calcium import into the mitochondrion"/>
    <property type="evidence" value="ECO:0007669"/>
    <property type="project" value="TreeGrafter"/>
</dbReference>
<gene>
    <name evidence="19" type="ORF">JKP88DRAFT_243012</name>
</gene>
<evidence type="ECO:0000256" key="1">
    <source>
        <dbReference type="ARBA" id="ARBA00004448"/>
    </source>
</evidence>
<dbReference type="EMBL" id="JAFCMP010000035">
    <property type="protein sequence ID" value="KAG5190319.1"/>
    <property type="molecule type" value="Genomic_DNA"/>
</dbReference>
<dbReference type="GO" id="GO:0051560">
    <property type="term" value="P:mitochondrial calcium ion homeostasis"/>
    <property type="evidence" value="ECO:0007669"/>
    <property type="project" value="InterPro"/>
</dbReference>
<feature type="region of interest" description="Disordered" evidence="16">
    <location>
        <begin position="412"/>
        <end position="440"/>
    </location>
</feature>
<dbReference type="GO" id="GO:0015292">
    <property type="term" value="F:uniporter activity"/>
    <property type="evidence" value="ECO:0007669"/>
    <property type="project" value="TreeGrafter"/>
</dbReference>
<keyword evidence="12 17" id="KW-0472">Membrane</keyword>
<feature type="coiled-coil region" evidence="15">
    <location>
        <begin position="306"/>
        <end position="336"/>
    </location>
</feature>
<keyword evidence="7" id="KW-0999">Mitochondrion inner membrane</keyword>
<reference evidence="19" key="1">
    <citation type="submission" date="2021-02" db="EMBL/GenBank/DDBJ databases">
        <title>First Annotated Genome of the Yellow-green Alga Tribonema minus.</title>
        <authorList>
            <person name="Mahan K.M."/>
        </authorList>
    </citation>
    <scope>NUCLEOTIDE SEQUENCE</scope>
    <source>
        <strain evidence="19">UTEX B ZZ1240</strain>
    </source>
</reference>
<dbReference type="Proteomes" id="UP000664859">
    <property type="component" value="Unassembled WGS sequence"/>
</dbReference>
<keyword evidence="11" id="KW-0496">Mitochondrion</keyword>
<comment type="subcellular location">
    <subcellularLocation>
        <location evidence="1">Mitochondrion inner membrane</location>
        <topology evidence="1">Multi-pass membrane protein</topology>
    </subcellularLocation>
</comment>
<evidence type="ECO:0000256" key="3">
    <source>
        <dbReference type="ARBA" id="ARBA00022448"/>
    </source>
</evidence>
<dbReference type="GO" id="GO:0005262">
    <property type="term" value="F:calcium channel activity"/>
    <property type="evidence" value="ECO:0007669"/>
    <property type="project" value="UniProtKB-KW"/>
</dbReference>
<proteinExistence type="inferred from homology"/>
<keyword evidence="3" id="KW-0813">Transport</keyword>
<keyword evidence="6 17" id="KW-0812">Transmembrane</keyword>
<feature type="transmembrane region" description="Helical" evidence="17">
    <location>
        <begin position="477"/>
        <end position="495"/>
    </location>
</feature>
<evidence type="ECO:0000313" key="20">
    <source>
        <dbReference type="Proteomes" id="UP000664859"/>
    </source>
</evidence>
<feature type="domain" description="Calcium uniporter protein C-terminal" evidence="18">
    <location>
        <begin position="467"/>
        <end position="547"/>
    </location>
</feature>
<feature type="transmembrane region" description="Helical" evidence="17">
    <location>
        <begin position="507"/>
        <end position="524"/>
    </location>
</feature>
<evidence type="ECO:0000313" key="19">
    <source>
        <dbReference type="EMBL" id="KAG5190319.1"/>
    </source>
</evidence>
<protein>
    <recommendedName>
        <fullName evidence="18">Calcium uniporter protein C-terminal domain-containing protein</fullName>
    </recommendedName>
</protein>
<dbReference type="AlphaFoldDB" id="A0A835ZDG9"/>
<evidence type="ECO:0000256" key="7">
    <source>
        <dbReference type="ARBA" id="ARBA00022792"/>
    </source>
</evidence>
<evidence type="ECO:0000256" key="14">
    <source>
        <dbReference type="ARBA" id="ARBA00036634"/>
    </source>
</evidence>
<evidence type="ECO:0000256" key="12">
    <source>
        <dbReference type="ARBA" id="ARBA00023136"/>
    </source>
</evidence>
<keyword evidence="15" id="KW-0175">Coiled coil</keyword>
<evidence type="ECO:0000256" key="9">
    <source>
        <dbReference type="ARBA" id="ARBA00022989"/>
    </source>
</evidence>
<evidence type="ECO:0000256" key="6">
    <source>
        <dbReference type="ARBA" id="ARBA00022692"/>
    </source>
</evidence>
<evidence type="ECO:0000256" key="15">
    <source>
        <dbReference type="SAM" id="Coils"/>
    </source>
</evidence>
<evidence type="ECO:0000256" key="5">
    <source>
        <dbReference type="ARBA" id="ARBA00022673"/>
    </source>
</evidence>
<evidence type="ECO:0000256" key="16">
    <source>
        <dbReference type="SAM" id="MobiDB-lite"/>
    </source>
</evidence>
<evidence type="ECO:0000256" key="11">
    <source>
        <dbReference type="ARBA" id="ARBA00023128"/>
    </source>
</evidence>